<reference evidence="5" key="2">
    <citation type="journal article" date="2021" name="PeerJ">
        <title>Extensive microbial diversity within the chicken gut microbiome revealed by metagenomics and culture.</title>
        <authorList>
            <person name="Gilroy R."/>
            <person name="Ravi A."/>
            <person name="Getino M."/>
            <person name="Pursley I."/>
            <person name="Horton D.L."/>
            <person name="Alikhan N.F."/>
            <person name="Baker D."/>
            <person name="Gharbi K."/>
            <person name="Hall N."/>
            <person name="Watson M."/>
            <person name="Adriaenssens E.M."/>
            <person name="Foster-Nyarko E."/>
            <person name="Jarju S."/>
            <person name="Secka A."/>
            <person name="Antonio M."/>
            <person name="Oren A."/>
            <person name="Chaudhuri R.R."/>
            <person name="La Ragione R."/>
            <person name="Hildebrand F."/>
            <person name="Pallen M.J."/>
        </authorList>
    </citation>
    <scope>NUCLEOTIDE SEQUENCE</scope>
    <source>
        <strain evidence="5">CHK191-8634</strain>
    </source>
</reference>
<dbReference type="EMBL" id="DVMR01000067">
    <property type="protein sequence ID" value="HIU44466.1"/>
    <property type="molecule type" value="Genomic_DNA"/>
</dbReference>
<sequence>MKRTILGLLVAVLLITSGCDLSQAAAGENDRTIKIAVMDSSVVFSSDDSYLNGIAMAIEDLNTLYGDMGYEISYEFYDDGAFFQQGIGVLNDIVSDPEITAVVGTSSLNILDVTADVLDSAEKLLITYYSSSDSLFENGYTHVFRNCFGENDLGAAIAAYASENPDMKRIAIYHSDTSYERGMVRAFLRGTQETDLQVVDVMVSTSLESELNETLERWRQLDVDTVFVSQYDAYYAFDILQRVRGMDPDMNILGDFSFDYTDDLVANAGISDNIYIAGPVPIEPSAELDDFYQRYEEKFSSEPTQWAVQLYDSVRMVVDTAVRIGSTDPTDIAEALRNDGGYNGVSGTITFDEKGKLTGRAPRIMVSQNGAFTFMEE</sequence>
<dbReference type="InterPro" id="IPR028081">
    <property type="entry name" value="Leu-bd"/>
</dbReference>
<proteinExistence type="inferred from homology"/>
<accession>A0A9D1S1N8</accession>
<feature type="signal peptide" evidence="3">
    <location>
        <begin position="1"/>
        <end position="24"/>
    </location>
</feature>
<dbReference type="InterPro" id="IPR028082">
    <property type="entry name" value="Peripla_BP_I"/>
</dbReference>
<evidence type="ECO:0000256" key="3">
    <source>
        <dbReference type="SAM" id="SignalP"/>
    </source>
</evidence>
<protein>
    <submittedName>
        <fullName evidence="5">ABC transporter substrate-binding protein</fullName>
    </submittedName>
</protein>
<feature type="chain" id="PRO_5038800705" evidence="3">
    <location>
        <begin position="25"/>
        <end position="377"/>
    </location>
</feature>
<feature type="domain" description="Leucine-binding protein" evidence="4">
    <location>
        <begin position="39"/>
        <end position="359"/>
    </location>
</feature>
<evidence type="ECO:0000313" key="6">
    <source>
        <dbReference type="Proteomes" id="UP000824073"/>
    </source>
</evidence>
<comment type="similarity">
    <text evidence="1">Belongs to the leucine-binding protein family.</text>
</comment>
<evidence type="ECO:0000256" key="2">
    <source>
        <dbReference type="ARBA" id="ARBA00022729"/>
    </source>
</evidence>
<dbReference type="Pfam" id="PF13458">
    <property type="entry name" value="Peripla_BP_6"/>
    <property type="match status" value="1"/>
</dbReference>
<keyword evidence="2 3" id="KW-0732">Signal</keyword>
<evidence type="ECO:0000256" key="1">
    <source>
        <dbReference type="ARBA" id="ARBA00010062"/>
    </source>
</evidence>
<dbReference type="PANTHER" id="PTHR30483:SF6">
    <property type="entry name" value="PERIPLASMIC BINDING PROTEIN OF ABC TRANSPORTER FOR NATURAL AMINO ACIDS"/>
    <property type="match status" value="1"/>
</dbReference>
<dbReference type="PROSITE" id="PS51257">
    <property type="entry name" value="PROKAR_LIPOPROTEIN"/>
    <property type="match status" value="1"/>
</dbReference>
<name>A0A9D1S1N8_9CLOT</name>
<evidence type="ECO:0000313" key="5">
    <source>
        <dbReference type="EMBL" id="HIU44466.1"/>
    </source>
</evidence>
<organism evidence="5 6">
    <name type="scientific">Candidatus Ventrousia excrementavium</name>
    <dbReference type="NCBI Taxonomy" id="2840961"/>
    <lineage>
        <taxon>Bacteria</taxon>
        <taxon>Bacillati</taxon>
        <taxon>Bacillota</taxon>
        <taxon>Clostridia</taxon>
        <taxon>Eubacteriales</taxon>
        <taxon>Clostridiaceae</taxon>
        <taxon>Clostridiaceae incertae sedis</taxon>
        <taxon>Candidatus Ventrousia</taxon>
    </lineage>
</organism>
<comment type="caution">
    <text evidence="5">The sequence shown here is derived from an EMBL/GenBank/DDBJ whole genome shotgun (WGS) entry which is preliminary data.</text>
</comment>
<dbReference type="AlphaFoldDB" id="A0A9D1S1N8"/>
<dbReference type="PANTHER" id="PTHR30483">
    <property type="entry name" value="LEUCINE-SPECIFIC-BINDING PROTEIN"/>
    <property type="match status" value="1"/>
</dbReference>
<evidence type="ECO:0000259" key="4">
    <source>
        <dbReference type="Pfam" id="PF13458"/>
    </source>
</evidence>
<reference evidence="5" key="1">
    <citation type="submission" date="2020-10" db="EMBL/GenBank/DDBJ databases">
        <authorList>
            <person name="Gilroy R."/>
        </authorList>
    </citation>
    <scope>NUCLEOTIDE SEQUENCE</scope>
    <source>
        <strain evidence="5">CHK191-8634</strain>
    </source>
</reference>
<dbReference type="Proteomes" id="UP000824073">
    <property type="component" value="Unassembled WGS sequence"/>
</dbReference>
<dbReference type="SUPFAM" id="SSF53822">
    <property type="entry name" value="Periplasmic binding protein-like I"/>
    <property type="match status" value="1"/>
</dbReference>
<gene>
    <name evidence="5" type="ORF">IAB67_09240</name>
</gene>
<dbReference type="Gene3D" id="3.40.50.2300">
    <property type="match status" value="2"/>
</dbReference>
<dbReference type="InterPro" id="IPR051010">
    <property type="entry name" value="BCAA_transport"/>
</dbReference>